<name>A0A238U7X7_9FLAO</name>
<dbReference type="RefSeq" id="WP_095070675.1">
    <property type="nucleotide sequence ID" value="NZ_LT899436.1"/>
</dbReference>
<dbReference type="AlphaFoldDB" id="A0A238U7X7"/>
<comment type="similarity">
    <text evidence="1">Belongs to the short-chain dehydrogenases/reductases (SDR) family.</text>
</comment>
<dbReference type="OrthoDB" id="9804774at2"/>
<dbReference type="EMBL" id="LT899436">
    <property type="protein sequence ID" value="SNR15145.1"/>
    <property type="molecule type" value="Genomic_DNA"/>
</dbReference>
<dbReference type="InterPro" id="IPR036291">
    <property type="entry name" value="NAD(P)-bd_dom_sf"/>
</dbReference>
<dbReference type="SUPFAM" id="SSF51735">
    <property type="entry name" value="NAD(P)-binding Rossmann-fold domains"/>
    <property type="match status" value="1"/>
</dbReference>
<dbReference type="Gene3D" id="3.40.50.720">
    <property type="entry name" value="NAD(P)-binding Rossmann-like Domain"/>
    <property type="match status" value="1"/>
</dbReference>
<dbReference type="CDD" id="cd05344">
    <property type="entry name" value="BKR_like_SDR_like"/>
    <property type="match status" value="1"/>
</dbReference>
<evidence type="ECO:0000256" key="1">
    <source>
        <dbReference type="ARBA" id="ARBA00006484"/>
    </source>
</evidence>
<dbReference type="PANTHER" id="PTHR42879:SF6">
    <property type="entry name" value="NADPH-DEPENDENT REDUCTASE BACG"/>
    <property type="match status" value="1"/>
</dbReference>
<sequence>MDLRIQNKNALVCGSTQGIGKASAIALAEEGVSVTLVARNEEKLKAVLKEINEKCQFERSREHNYIVADFSNPQELKEKIEASSLNFHILINNTGGPAGGPVFNAQIDEFERAFTMHLKCNHVLVQALVPFMKEEGYGRVINVISTSVKQPLDGLGVSNTIRGAVANWSKTMANELGQFGITVNNVLPGATATERLNEIINNKAKKTGTSVDKVIETMKNAAPAKRFAQPEEVANAIVFLASDRASYINGINVPVDGGRTKSL</sequence>
<dbReference type="PANTHER" id="PTHR42879">
    <property type="entry name" value="3-OXOACYL-(ACYL-CARRIER-PROTEIN) REDUCTASE"/>
    <property type="match status" value="1"/>
</dbReference>
<dbReference type="InterPro" id="IPR002347">
    <property type="entry name" value="SDR_fam"/>
</dbReference>
<organism evidence="2 3">
    <name type="scientific">Tenacibaculum jejuense</name>
    <dbReference type="NCBI Taxonomy" id="584609"/>
    <lineage>
        <taxon>Bacteria</taxon>
        <taxon>Pseudomonadati</taxon>
        <taxon>Bacteroidota</taxon>
        <taxon>Flavobacteriia</taxon>
        <taxon>Flavobacteriales</taxon>
        <taxon>Flavobacteriaceae</taxon>
        <taxon>Tenacibaculum</taxon>
    </lineage>
</organism>
<proteinExistence type="inferred from homology"/>
<dbReference type="Proteomes" id="UP000215214">
    <property type="component" value="Chromosome TJEJU"/>
</dbReference>
<accession>A0A238U7X7</accession>
<dbReference type="PRINTS" id="PR00081">
    <property type="entry name" value="GDHRDH"/>
</dbReference>
<keyword evidence="3" id="KW-1185">Reference proteome</keyword>
<dbReference type="KEGG" id="tje:TJEJU_1411"/>
<reference evidence="2 3" key="1">
    <citation type="submission" date="2017-07" db="EMBL/GenBank/DDBJ databases">
        <authorList>
            <person name="Sun Z.S."/>
            <person name="Albrecht U."/>
            <person name="Echele G."/>
            <person name="Lee C.C."/>
        </authorList>
    </citation>
    <scope>NUCLEOTIDE SEQUENCE [LARGE SCALE GENOMIC DNA]</scope>
    <source>
        <strain evidence="3">type strain: KCTC 22618</strain>
    </source>
</reference>
<evidence type="ECO:0000313" key="2">
    <source>
        <dbReference type="EMBL" id="SNR15145.1"/>
    </source>
</evidence>
<gene>
    <name evidence="2" type="ORF">TJEJU_1411</name>
</gene>
<protein>
    <submittedName>
        <fullName evidence="2">Putative short-chain dehydrogenase/reductase</fullName>
    </submittedName>
</protein>
<evidence type="ECO:0000313" key="3">
    <source>
        <dbReference type="Proteomes" id="UP000215214"/>
    </source>
</evidence>
<dbReference type="InterPro" id="IPR050259">
    <property type="entry name" value="SDR"/>
</dbReference>
<dbReference type="Pfam" id="PF13561">
    <property type="entry name" value="adh_short_C2"/>
    <property type="match status" value="1"/>
</dbReference>